<evidence type="ECO:0000256" key="4">
    <source>
        <dbReference type="ARBA" id="ARBA00022679"/>
    </source>
</evidence>
<evidence type="ECO:0000256" key="5">
    <source>
        <dbReference type="ARBA" id="ARBA00022898"/>
    </source>
</evidence>
<evidence type="ECO:0000256" key="3">
    <source>
        <dbReference type="ARBA" id="ARBA00022576"/>
    </source>
</evidence>
<evidence type="ECO:0000256" key="2">
    <source>
        <dbReference type="ARBA" id="ARBA00009236"/>
    </source>
</evidence>
<dbReference type="PANTHER" id="PTHR21152:SF24">
    <property type="entry name" value="ALANINE--GLYOXYLATE AMINOTRANSFERASE 1"/>
    <property type="match status" value="1"/>
</dbReference>
<keyword evidence="3 7" id="KW-0032">Aminotransferase</keyword>
<keyword evidence="5" id="KW-0663">Pyridoxal phosphate</keyword>
<comment type="caution">
    <text evidence="7">The sequence shown here is derived from an EMBL/GenBank/DDBJ whole genome shotgun (WGS) entry which is preliminary data.</text>
</comment>
<dbReference type="InterPro" id="IPR000192">
    <property type="entry name" value="Aminotrans_V_dom"/>
</dbReference>
<evidence type="ECO:0000259" key="6">
    <source>
        <dbReference type="Pfam" id="PF00266"/>
    </source>
</evidence>
<dbReference type="EMBL" id="LHYF01000013">
    <property type="protein sequence ID" value="KXB07039.1"/>
    <property type="molecule type" value="Genomic_DNA"/>
</dbReference>
<accession>A0A133VKT0</accession>
<reference evidence="7 8" key="1">
    <citation type="journal article" date="2016" name="Sci. Rep.">
        <title>Metabolic traits of an uncultured archaeal lineage -MSBL1- from brine pools of the Red Sea.</title>
        <authorList>
            <person name="Mwirichia R."/>
            <person name="Alam I."/>
            <person name="Rashid M."/>
            <person name="Vinu M."/>
            <person name="Ba-Alawi W."/>
            <person name="Anthony Kamau A."/>
            <person name="Kamanda Ngugi D."/>
            <person name="Goker M."/>
            <person name="Klenk H.P."/>
            <person name="Bajic V."/>
            <person name="Stingl U."/>
        </authorList>
    </citation>
    <scope>NUCLEOTIDE SEQUENCE [LARGE SCALE GENOMIC DNA]</scope>
    <source>
        <strain evidence="7">SCGC-AAA382C18</strain>
    </source>
</reference>
<dbReference type="InterPro" id="IPR015421">
    <property type="entry name" value="PyrdxlP-dep_Trfase_major"/>
</dbReference>
<dbReference type="InterPro" id="IPR015422">
    <property type="entry name" value="PyrdxlP-dep_Trfase_small"/>
</dbReference>
<dbReference type="Pfam" id="PF00266">
    <property type="entry name" value="Aminotran_5"/>
    <property type="match status" value="1"/>
</dbReference>
<protein>
    <submittedName>
        <fullName evidence="7">Aminotransferase class V</fullName>
    </submittedName>
</protein>
<dbReference type="Gene3D" id="3.40.640.10">
    <property type="entry name" value="Type I PLP-dependent aspartate aminotransferase-like (Major domain)"/>
    <property type="match status" value="1"/>
</dbReference>
<evidence type="ECO:0000313" key="8">
    <source>
        <dbReference type="Proteomes" id="UP000070404"/>
    </source>
</evidence>
<sequence>MTPGPTEVSSRVRNAMSLPIQNPDIDEEFFDFYHDLEEKIQKIYQTVDDVIILGGEGILGLEASVASTVEKNDKVLCLSNGIYGDGFANFVENQGGDPVLCEFSYDKILSPEKVKTFVEEDSFKAATMVHCETPTGTLNNLREILSILKDAGILTIVDAVSSLGGTRVPTEEMDICIGGSQKCFSAPPGLTTLSVSEEAWDVIMEKDQNTHYTNLALWKEMWFGEEYFPYTHSVSNIYALSEAIDIILEEGLEKVFKRHEKCAEKCRESTKNLDLELYPKKESYCSPTVTALHLGGMAKDLQKRIREMHDILLATSLGDFENDILRIGHMGHNATIEKVERTMNALRDVLNNTEI</sequence>
<dbReference type="PATRIC" id="fig|1698281.3.peg.86"/>
<dbReference type="PANTHER" id="PTHR21152">
    <property type="entry name" value="AMINOTRANSFERASE CLASS V"/>
    <property type="match status" value="1"/>
</dbReference>
<dbReference type="Proteomes" id="UP000070404">
    <property type="component" value="Unassembled WGS sequence"/>
</dbReference>
<feature type="domain" description="Aminotransferase class V" evidence="6">
    <location>
        <begin position="26"/>
        <end position="301"/>
    </location>
</feature>
<dbReference type="AlphaFoldDB" id="A0A133VKT0"/>
<keyword evidence="8" id="KW-1185">Reference proteome</keyword>
<comment type="cofactor">
    <cofactor evidence="1">
        <name>pyridoxal 5'-phosphate</name>
        <dbReference type="ChEBI" id="CHEBI:597326"/>
    </cofactor>
</comment>
<dbReference type="InterPro" id="IPR015424">
    <property type="entry name" value="PyrdxlP-dep_Trfase"/>
</dbReference>
<evidence type="ECO:0000313" key="7">
    <source>
        <dbReference type="EMBL" id="KXB07039.1"/>
    </source>
</evidence>
<keyword evidence="4 7" id="KW-0808">Transferase</keyword>
<dbReference type="InterPro" id="IPR024169">
    <property type="entry name" value="SP_NH2Trfase/AEP_transaminase"/>
</dbReference>
<dbReference type="Gene3D" id="3.90.1150.10">
    <property type="entry name" value="Aspartate Aminotransferase, domain 1"/>
    <property type="match status" value="1"/>
</dbReference>
<dbReference type="GO" id="GO:0019265">
    <property type="term" value="P:glycine biosynthetic process, by transamination of glyoxylate"/>
    <property type="evidence" value="ECO:0007669"/>
    <property type="project" value="TreeGrafter"/>
</dbReference>
<comment type="similarity">
    <text evidence="2">Belongs to the class-V pyridoxal-phosphate-dependent aminotransferase family.</text>
</comment>
<dbReference type="GO" id="GO:0004760">
    <property type="term" value="F:L-serine-pyruvate transaminase activity"/>
    <property type="evidence" value="ECO:0007669"/>
    <property type="project" value="TreeGrafter"/>
</dbReference>
<evidence type="ECO:0000256" key="1">
    <source>
        <dbReference type="ARBA" id="ARBA00001933"/>
    </source>
</evidence>
<proteinExistence type="inferred from homology"/>
<dbReference type="GO" id="GO:0008453">
    <property type="term" value="F:alanine-glyoxylate transaminase activity"/>
    <property type="evidence" value="ECO:0007669"/>
    <property type="project" value="TreeGrafter"/>
</dbReference>
<dbReference type="SUPFAM" id="SSF53383">
    <property type="entry name" value="PLP-dependent transferases"/>
    <property type="match status" value="1"/>
</dbReference>
<dbReference type="PIRSF" id="PIRSF000524">
    <property type="entry name" value="SPT"/>
    <property type="match status" value="1"/>
</dbReference>
<organism evidence="7 8">
    <name type="scientific">candidate division MSBL1 archaeon SCGC-AAA382C18</name>
    <dbReference type="NCBI Taxonomy" id="1698281"/>
    <lineage>
        <taxon>Archaea</taxon>
        <taxon>Methanobacteriati</taxon>
        <taxon>Methanobacteriota</taxon>
        <taxon>candidate division MSBL1</taxon>
    </lineage>
</organism>
<gene>
    <name evidence="7" type="ORF">AKJ52_01130</name>
</gene>
<name>A0A133VKT0_9EURY</name>